<organism evidence="1 2">
    <name type="scientific">Actinoplanes regularis</name>
    <dbReference type="NCBI Taxonomy" id="52697"/>
    <lineage>
        <taxon>Bacteria</taxon>
        <taxon>Bacillati</taxon>
        <taxon>Actinomycetota</taxon>
        <taxon>Actinomycetes</taxon>
        <taxon>Micromonosporales</taxon>
        <taxon>Micromonosporaceae</taxon>
        <taxon>Actinoplanes</taxon>
    </lineage>
</organism>
<accession>A0A239GS82</accession>
<dbReference type="Gene3D" id="1.10.10.10">
    <property type="entry name" value="Winged helix-like DNA-binding domain superfamily/Winged helix DNA-binding domain"/>
    <property type="match status" value="1"/>
</dbReference>
<sequence length="170" mass="18400">MTDDLNERLSVLERTVADLVEQASKPAAPGLPSAAHAEVFWALEGLRSRVAETSGAVLYTGVVDLPTGEHYDWQFALHLDEILATDWTEAAPVFNALGHPVRLRLLQKILSGTRGAAELAEDTELGTTGQVYHHLRQLVAAGWLRVPSRGQYAVPGDCVVPLLAILTATR</sequence>
<dbReference type="CDD" id="cd00090">
    <property type="entry name" value="HTH_ARSR"/>
    <property type="match status" value="1"/>
</dbReference>
<gene>
    <name evidence="1" type="ORF">SAMN06264365_12223</name>
</gene>
<proteinExistence type="predicted"/>
<dbReference type="AlphaFoldDB" id="A0A239GS82"/>
<dbReference type="InterPro" id="IPR036388">
    <property type="entry name" value="WH-like_DNA-bd_sf"/>
</dbReference>
<evidence type="ECO:0000313" key="2">
    <source>
        <dbReference type="Proteomes" id="UP000198415"/>
    </source>
</evidence>
<dbReference type="EMBL" id="FZNR01000022">
    <property type="protein sequence ID" value="SNS71363.1"/>
    <property type="molecule type" value="Genomic_DNA"/>
</dbReference>
<dbReference type="OrthoDB" id="3730926at2"/>
<protein>
    <submittedName>
        <fullName evidence="1">Helix-turn-helix domain-containing protein</fullName>
    </submittedName>
</protein>
<dbReference type="InterPro" id="IPR036390">
    <property type="entry name" value="WH_DNA-bd_sf"/>
</dbReference>
<dbReference type="RefSeq" id="WP_089297825.1">
    <property type="nucleotide sequence ID" value="NZ_BOMU01000100.1"/>
</dbReference>
<reference evidence="1 2" key="1">
    <citation type="submission" date="2017-06" db="EMBL/GenBank/DDBJ databases">
        <authorList>
            <person name="Kim H.J."/>
            <person name="Triplett B.A."/>
        </authorList>
    </citation>
    <scope>NUCLEOTIDE SEQUENCE [LARGE SCALE GENOMIC DNA]</scope>
    <source>
        <strain evidence="1 2">DSM 43151</strain>
    </source>
</reference>
<dbReference type="SUPFAM" id="SSF46785">
    <property type="entry name" value="Winged helix' DNA-binding domain"/>
    <property type="match status" value="1"/>
</dbReference>
<dbReference type="InterPro" id="IPR011991">
    <property type="entry name" value="ArsR-like_HTH"/>
</dbReference>
<dbReference type="Proteomes" id="UP000198415">
    <property type="component" value="Unassembled WGS sequence"/>
</dbReference>
<keyword evidence="2" id="KW-1185">Reference proteome</keyword>
<name>A0A239GS82_9ACTN</name>
<evidence type="ECO:0000313" key="1">
    <source>
        <dbReference type="EMBL" id="SNS71363.1"/>
    </source>
</evidence>